<dbReference type="SUPFAM" id="SSF53335">
    <property type="entry name" value="S-adenosyl-L-methionine-dependent methyltransferases"/>
    <property type="match status" value="1"/>
</dbReference>
<dbReference type="Gene3D" id="1.10.10.60">
    <property type="entry name" value="Homeodomain-like"/>
    <property type="match status" value="1"/>
</dbReference>
<keyword evidence="4 20" id="KW-0489">Methyltransferase</keyword>
<keyword evidence="6 20" id="KW-0949">S-adenosyl-L-methionine</keyword>
<comment type="similarity">
    <text evidence="20 21">Belongs to the class I-like SAM-binding methyltransferase superfamily. rRNA adenine N(6)-methyltransferase family.</text>
</comment>
<evidence type="ECO:0000256" key="6">
    <source>
        <dbReference type="ARBA" id="ARBA00022691"/>
    </source>
</evidence>
<dbReference type="PROSITE" id="PS01131">
    <property type="entry name" value="RRNA_A_DIMETH"/>
    <property type="match status" value="1"/>
</dbReference>
<dbReference type="EMBL" id="JBCGBO010000005">
    <property type="protein sequence ID" value="KAK9202408.1"/>
    <property type="molecule type" value="Genomic_DNA"/>
</dbReference>
<evidence type="ECO:0000259" key="23">
    <source>
        <dbReference type="PROSITE" id="PS50110"/>
    </source>
</evidence>
<evidence type="ECO:0000256" key="19">
    <source>
        <dbReference type="PROSITE-ProRule" id="PRU00169"/>
    </source>
</evidence>
<evidence type="ECO:0000256" key="18">
    <source>
        <dbReference type="ARBA" id="ARBA00038112"/>
    </source>
</evidence>
<evidence type="ECO:0000256" key="15">
    <source>
        <dbReference type="ARBA" id="ARBA00023163"/>
    </source>
</evidence>
<dbReference type="InterPro" id="IPR006447">
    <property type="entry name" value="Myb_dom_plants"/>
</dbReference>
<evidence type="ECO:0000256" key="9">
    <source>
        <dbReference type="ARBA" id="ARBA00022759"/>
    </source>
</evidence>
<dbReference type="InterPro" id="IPR006086">
    <property type="entry name" value="XPG-I_dom"/>
</dbReference>
<dbReference type="PROSITE" id="PS51294">
    <property type="entry name" value="HTH_MYB"/>
    <property type="match status" value="1"/>
</dbReference>
<keyword evidence="10" id="KW-0227">DNA damage</keyword>
<dbReference type="InterPro" id="IPR009057">
    <property type="entry name" value="Homeodomain-like_sf"/>
</dbReference>
<proteinExistence type="inferred from homology"/>
<keyword evidence="3 21" id="KW-0698">rRNA processing</keyword>
<keyword evidence="9" id="KW-0255">Endonuclease</keyword>
<dbReference type="GO" id="GO:0046872">
    <property type="term" value="F:metal ion binding"/>
    <property type="evidence" value="ECO:0007669"/>
    <property type="project" value="UniProtKB-KW"/>
</dbReference>
<dbReference type="InterPro" id="IPR006084">
    <property type="entry name" value="XPG/Rad2"/>
</dbReference>
<evidence type="ECO:0000256" key="8">
    <source>
        <dbReference type="ARBA" id="ARBA00022723"/>
    </source>
</evidence>
<evidence type="ECO:0000313" key="25">
    <source>
        <dbReference type="EMBL" id="KAK9202408.1"/>
    </source>
</evidence>
<keyword evidence="14" id="KW-0805">Transcription regulation</keyword>
<keyword evidence="8" id="KW-0479">Metal-binding</keyword>
<dbReference type="CDD" id="cd09869">
    <property type="entry name" value="PIN_GEN1"/>
    <property type="match status" value="1"/>
</dbReference>
<keyword evidence="15" id="KW-0804">Transcription</keyword>
<comment type="caution">
    <text evidence="19">Lacks conserved residue(s) required for the propagation of feature annotation.</text>
</comment>
<dbReference type="InterPro" id="IPR029063">
    <property type="entry name" value="SAM-dependent_MTases_sf"/>
</dbReference>
<feature type="domain" description="Response regulatory" evidence="23">
    <location>
        <begin position="668"/>
        <end position="783"/>
    </location>
</feature>
<comment type="caution">
    <text evidence="25">The sequence shown here is derived from an EMBL/GenBank/DDBJ whole genome shotgun (WGS) entry which is preliminary data.</text>
</comment>
<evidence type="ECO:0000256" key="7">
    <source>
        <dbReference type="ARBA" id="ARBA00022722"/>
    </source>
</evidence>
<accession>A0AAP0ME34</accession>
<gene>
    <name evidence="25" type="ORF">WN944_017618</name>
</gene>
<feature type="binding site" evidence="20">
    <location>
        <position position="1237"/>
    </location>
    <ligand>
        <name>S-adenosyl-L-methionine</name>
        <dbReference type="ChEBI" id="CHEBI:59789"/>
    </ligand>
</feature>
<dbReference type="InterPro" id="IPR036279">
    <property type="entry name" value="5-3_exonuclease_C_sf"/>
</dbReference>
<evidence type="ECO:0000256" key="3">
    <source>
        <dbReference type="ARBA" id="ARBA00022552"/>
    </source>
</evidence>
<comment type="subcellular location">
    <subcellularLocation>
        <location evidence="2">Nucleus</location>
    </subcellularLocation>
</comment>
<dbReference type="FunFam" id="3.40.50.1010:FF:000032">
    <property type="entry name" value="Flap endonuclease GEN-like 1"/>
    <property type="match status" value="1"/>
</dbReference>
<evidence type="ECO:0000256" key="13">
    <source>
        <dbReference type="ARBA" id="ARBA00022884"/>
    </source>
</evidence>
<evidence type="ECO:0000256" key="21">
    <source>
        <dbReference type="RuleBase" id="RU362106"/>
    </source>
</evidence>
<dbReference type="SMART" id="SM00650">
    <property type="entry name" value="rADc"/>
    <property type="match status" value="1"/>
</dbReference>
<feature type="binding site" evidence="20">
    <location>
        <position position="1312"/>
    </location>
    <ligand>
        <name>S-adenosyl-L-methionine</name>
        <dbReference type="ChEBI" id="CHEBI:59789"/>
    </ligand>
</feature>
<dbReference type="GO" id="GO:0005634">
    <property type="term" value="C:nucleus"/>
    <property type="evidence" value="ECO:0007669"/>
    <property type="project" value="UniProtKB-SubCell"/>
</dbReference>
<evidence type="ECO:0000256" key="16">
    <source>
        <dbReference type="ARBA" id="ARBA00023204"/>
    </source>
</evidence>
<evidence type="ECO:0000256" key="14">
    <source>
        <dbReference type="ARBA" id="ARBA00023015"/>
    </source>
</evidence>
<evidence type="ECO:0000256" key="1">
    <source>
        <dbReference type="ARBA" id="ARBA00001946"/>
    </source>
</evidence>
<comment type="cofactor">
    <cofactor evidence="1">
        <name>Mg(2+)</name>
        <dbReference type="ChEBI" id="CHEBI:18420"/>
    </cofactor>
</comment>
<dbReference type="GO" id="GO:0003677">
    <property type="term" value="F:DNA binding"/>
    <property type="evidence" value="ECO:0007669"/>
    <property type="project" value="InterPro"/>
</dbReference>
<dbReference type="Gene3D" id="3.40.50.1010">
    <property type="entry name" value="5'-nuclease"/>
    <property type="match status" value="1"/>
</dbReference>
<dbReference type="SUPFAM" id="SSF88723">
    <property type="entry name" value="PIN domain-like"/>
    <property type="match status" value="1"/>
</dbReference>
<dbReference type="InterPro" id="IPR001005">
    <property type="entry name" value="SANT/Myb"/>
</dbReference>
<dbReference type="Pfam" id="PF00249">
    <property type="entry name" value="Myb_DNA-binding"/>
    <property type="match status" value="1"/>
</dbReference>
<dbReference type="InterPro" id="IPR011006">
    <property type="entry name" value="CheY-like_superfamily"/>
</dbReference>
<dbReference type="GO" id="GO:0009650">
    <property type="term" value="P:UV protection"/>
    <property type="evidence" value="ECO:0007669"/>
    <property type="project" value="UniProtKB-ARBA"/>
</dbReference>
<feature type="binding site" evidence="20">
    <location>
        <position position="1212"/>
    </location>
    <ligand>
        <name>S-adenosyl-L-methionine</name>
        <dbReference type="ChEBI" id="CHEBI:59789"/>
    </ligand>
</feature>
<dbReference type="SMART" id="SM00448">
    <property type="entry name" value="REC"/>
    <property type="match status" value="1"/>
</dbReference>
<dbReference type="GO" id="GO:0048256">
    <property type="term" value="F:flap endonuclease activity"/>
    <property type="evidence" value="ECO:0007669"/>
    <property type="project" value="UniProtKB-ARBA"/>
</dbReference>
<name>A0AAP0ME34_9ROSI</name>
<dbReference type="CDD" id="cd17584">
    <property type="entry name" value="REC_typeB_ARR-like"/>
    <property type="match status" value="1"/>
</dbReference>
<protein>
    <recommendedName>
        <fullName evidence="21">rRNA adenine N(6)-methyltransferase</fullName>
        <ecNumber evidence="21">2.1.1.-</ecNumber>
    </recommendedName>
</protein>
<dbReference type="Gene3D" id="1.10.8.100">
    <property type="entry name" value="Ribosomal RNA adenine dimethylase-like, domain 2"/>
    <property type="match status" value="1"/>
</dbReference>
<sequence length="1472" mass="165512">MGVGGKFWDLLKPYARFEGLDFLRDKRVAVDLSYWIVQHETAIKKNSVPKPHLRLTFFRTINLFAKFGAFPVFVVDGTPSPLKSHARLARFYRSTIDSSTLPVAEEGILVERNQTFLKCVQECVELLELFGMPVLKAKGEAEALCAQLNSEGSVDACITADSDAFLFGAKCVVKCIRPNTKEPFECYCISDIEAGLGLKRKHLIAMSLLIGNDHDLNGVQGIGLDTALQFVQNFSEDEILNILHKIGNGDIPQYWGDIKSTEDAVSHSDESMPMIKSSHCSFCGHPGTKRAHFKFSCEYCINDNNEGCLKKPDGFKCNCSLCNKNRKEKEQKKHENWWIKVCSKIALETNFPNDEIVTMYLCENNGTFTATDGPSISWGSPMTEMLVDFLVYHQPWQPSYIRQKMLPMLSTIYLREMATNPVQTLLCGQYEFDSIHRVKIRYGHQSYVVKWKKAASAISGVKYTAPVDSDLHLEEFMEVDEPNDLLDESSSPQIHVDGDCWFLLTDENMKLVHSAFPKKVDHFLQEKERRELKRKRTSSLRSEESNGTLESPKSKGVQLSITEFYRSAKVQSQAKSGADLAKDSNCQVDRISKENRRVSSPNLSKISSRVCKLYRVKELNALLSYKIEKEYKRFCLYSCLRLSALMNGEKTISVESGRSAMLPPRGISVLIVDGDSTCLVILSKMLRWFGYEVLTAKRAADAFYVVRGCADELDIILVETHLPDMDKYELLETVREMSKLPVIFMSADDNENDMLGALFKGADFYLVKPISMSDIKNLWQFAFTKKTDKMVATEGVSSISSDDTDNRILPNKWKKSHQDPKWKEATEVDKNVGEVNDDASVLKKRKLTWTSELHNKFLQAVRVLGIDGAHPKKILQHMNVPGLKKENISSHLQKYRLSLKREQDAIGKTVNRDYSESQVALCNLSSTVNIQGGLFQFPEMQTMTACHQPEFGIQEQKNDVNCCILVPSVGSIHFLNNGGWSSNDTSDCKFEQLAPTINQLDFSYPCSSHARIGITSNEKLAGFHQMVKSNGEEFLIGKMASSINVDSRLDIGMQVPSSLTQQEEKDQQWQKNFPPGPAPLYPEEYDVYGAGKVEVDVKKRNEYDNKMGELVVEVGCKSLTERQVVSNRERAGRQNQNRHRIAMTTSTLLVFQNPLLPKPTRPAHSSIAGVQKGAASACIVCARSQDDDYHATIKALNSKGRFPRKSLGQHYMLNSEINDQLAAAAAVQEGDIVLEIGPGTGSLTNVLLDAGATVLAIEKDQHMVGLVRERFASIDQLKVLQEDFVKCHIRSHMLSLFERRKSSSGFAKVVANIPFNISTDVIKQLLPMGDIFSEVVLLLQEETALRLVEPSLRTSEYRPINIFVNFYSEPEYKFKVPRTNFFPQPKVDAAVVTFKLKQATDYPAVTSTKSFFSTVSSAFNGKRKMLRKSLQHLCTSLEIEKALGDVGLPATSRPEELTLDDFVKLHNLIVQV</sequence>
<dbReference type="Gene3D" id="3.40.50.2300">
    <property type="match status" value="1"/>
</dbReference>
<dbReference type="SUPFAM" id="SSF47807">
    <property type="entry name" value="5' to 3' exonuclease, C-terminal subdomain"/>
    <property type="match status" value="1"/>
</dbReference>
<evidence type="ECO:0000256" key="20">
    <source>
        <dbReference type="PROSITE-ProRule" id="PRU01026"/>
    </source>
</evidence>
<dbReference type="InterPro" id="IPR029060">
    <property type="entry name" value="PIN-like_dom_sf"/>
</dbReference>
<reference evidence="25 26" key="1">
    <citation type="submission" date="2024-05" db="EMBL/GenBank/DDBJ databases">
        <title>Haplotype-resolved chromosome-level genome assembly of Huyou (Citrus changshanensis).</title>
        <authorList>
            <person name="Miao C."/>
            <person name="Chen W."/>
            <person name="Wu Y."/>
            <person name="Wang L."/>
            <person name="Zhao S."/>
            <person name="Grierson D."/>
            <person name="Xu C."/>
            <person name="Chen K."/>
        </authorList>
    </citation>
    <scope>NUCLEOTIDE SEQUENCE [LARGE SCALE GENOMIC DNA]</scope>
    <source>
        <strain evidence="25">01-14</strain>
        <tissue evidence="25">Leaf</tissue>
    </source>
</reference>
<dbReference type="FunFam" id="1.10.10.60:FF:000007">
    <property type="entry name" value="Two-component response regulator"/>
    <property type="match status" value="1"/>
</dbReference>
<dbReference type="Pfam" id="PF00398">
    <property type="entry name" value="RrnaAD"/>
    <property type="match status" value="1"/>
</dbReference>
<feature type="binding site" evidence="20">
    <location>
        <position position="1283"/>
    </location>
    <ligand>
        <name>S-adenosyl-L-methionine</name>
        <dbReference type="ChEBI" id="CHEBI:59789"/>
    </ligand>
</feature>
<keyword evidence="13 20" id="KW-0694">RNA-binding</keyword>
<keyword evidence="26" id="KW-1185">Reference proteome</keyword>
<comment type="similarity">
    <text evidence="18">Belongs to the XPG/RAD2 endonuclease family. GEN subfamily.</text>
</comment>
<dbReference type="PANTHER" id="PTHR11727">
    <property type="entry name" value="DIMETHYLADENOSINE TRANSFERASE"/>
    <property type="match status" value="1"/>
</dbReference>
<evidence type="ECO:0000256" key="12">
    <source>
        <dbReference type="ARBA" id="ARBA00022842"/>
    </source>
</evidence>
<evidence type="ECO:0000256" key="4">
    <source>
        <dbReference type="ARBA" id="ARBA00022603"/>
    </source>
</evidence>
<keyword evidence="12" id="KW-0460">Magnesium</keyword>
<dbReference type="Proteomes" id="UP001428341">
    <property type="component" value="Unassembled WGS sequence"/>
</dbReference>
<dbReference type="Pfam" id="PF00752">
    <property type="entry name" value="XPG_N"/>
    <property type="match status" value="1"/>
</dbReference>
<keyword evidence="7" id="KW-0540">Nuclease</keyword>
<feature type="binding site" evidence="20">
    <location>
        <position position="1210"/>
    </location>
    <ligand>
        <name>S-adenosyl-L-methionine</name>
        <dbReference type="ChEBI" id="CHEBI:59789"/>
    </ligand>
</feature>
<dbReference type="FunFam" id="1.10.8.100:FF:000001">
    <property type="entry name" value="Ribosomal RNA small subunit methyltransferase A"/>
    <property type="match status" value="1"/>
</dbReference>
<dbReference type="Gene3D" id="3.40.50.150">
    <property type="entry name" value="Vaccinia Virus protein VP39"/>
    <property type="match status" value="1"/>
</dbReference>
<organism evidence="25 26">
    <name type="scientific">Citrus x changshan-huyou</name>
    <dbReference type="NCBI Taxonomy" id="2935761"/>
    <lineage>
        <taxon>Eukaryota</taxon>
        <taxon>Viridiplantae</taxon>
        <taxon>Streptophyta</taxon>
        <taxon>Embryophyta</taxon>
        <taxon>Tracheophyta</taxon>
        <taxon>Spermatophyta</taxon>
        <taxon>Magnoliopsida</taxon>
        <taxon>eudicotyledons</taxon>
        <taxon>Gunneridae</taxon>
        <taxon>Pentapetalae</taxon>
        <taxon>rosids</taxon>
        <taxon>malvids</taxon>
        <taxon>Sapindales</taxon>
        <taxon>Rutaceae</taxon>
        <taxon>Aurantioideae</taxon>
        <taxon>Citrus</taxon>
    </lineage>
</organism>
<feature type="domain" description="HTH myb-type" evidence="24">
    <location>
        <begin position="843"/>
        <end position="900"/>
    </location>
</feature>
<keyword evidence="16" id="KW-0234">DNA repair</keyword>
<dbReference type="FunFam" id="1.10.150.20:FF:000030">
    <property type="entry name" value="Flap endonuclease GEN-like 1"/>
    <property type="match status" value="1"/>
</dbReference>
<dbReference type="InterPro" id="IPR017930">
    <property type="entry name" value="Myb_dom"/>
</dbReference>
<feature type="compositionally biased region" description="Polar residues" evidence="22">
    <location>
        <begin position="546"/>
        <end position="555"/>
    </location>
</feature>
<evidence type="ECO:0000256" key="2">
    <source>
        <dbReference type="ARBA" id="ARBA00004123"/>
    </source>
</evidence>
<evidence type="ECO:0000313" key="26">
    <source>
        <dbReference type="Proteomes" id="UP001428341"/>
    </source>
</evidence>
<keyword evidence="5 20" id="KW-0808">Transferase</keyword>
<dbReference type="GO" id="GO:0003723">
    <property type="term" value="F:RNA binding"/>
    <property type="evidence" value="ECO:0007669"/>
    <property type="project" value="UniProtKB-UniRule"/>
</dbReference>
<evidence type="ECO:0000256" key="5">
    <source>
        <dbReference type="ARBA" id="ARBA00022679"/>
    </source>
</evidence>
<feature type="region of interest" description="Disordered" evidence="22">
    <location>
        <begin position="531"/>
        <end position="555"/>
    </location>
</feature>
<dbReference type="InterPro" id="IPR020596">
    <property type="entry name" value="rRNA_Ade_Mease_Trfase_CS"/>
</dbReference>
<keyword evidence="17" id="KW-0539">Nucleus</keyword>
<dbReference type="Gene3D" id="1.10.150.20">
    <property type="entry name" value="5' to 3' exonuclease, C-terminal subdomain"/>
    <property type="match status" value="1"/>
</dbReference>
<dbReference type="PRINTS" id="PR00853">
    <property type="entry name" value="XPGRADSUPER"/>
</dbReference>
<dbReference type="SMART" id="SM00484">
    <property type="entry name" value="XPGI"/>
    <property type="match status" value="1"/>
</dbReference>
<evidence type="ECO:0000256" key="22">
    <source>
        <dbReference type="SAM" id="MobiDB-lite"/>
    </source>
</evidence>
<dbReference type="GO" id="GO:0000179">
    <property type="term" value="F:rRNA (adenine-N6,N6-)-dimethyltransferase activity"/>
    <property type="evidence" value="ECO:0007669"/>
    <property type="project" value="UniProtKB-UniRule"/>
</dbReference>
<dbReference type="GO" id="GO:0006281">
    <property type="term" value="P:DNA repair"/>
    <property type="evidence" value="ECO:0007669"/>
    <property type="project" value="UniProtKB-KW"/>
</dbReference>
<evidence type="ECO:0000256" key="10">
    <source>
        <dbReference type="ARBA" id="ARBA00022763"/>
    </source>
</evidence>
<dbReference type="Pfam" id="PF00072">
    <property type="entry name" value="Response_reg"/>
    <property type="match status" value="1"/>
</dbReference>
<dbReference type="Pfam" id="PF00867">
    <property type="entry name" value="XPG_I"/>
    <property type="match status" value="1"/>
</dbReference>
<dbReference type="NCBIfam" id="TIGR00755">
    <property type="entry name" value="ksgA"/>
    <property type="match status" value="1"/>
</dbReference>
<dbReference type="EC" id="2.1.1.-" evidence="21"/>
<dbReference type="InterPro" id="IPR001737">
    <property type="entry name" value="KsgA/Erm"/>
</dbReference>
<evidence type="ECO:0000259" key="24">
    <source>
        <dbReference type="PROSITE" id="PS51294"/>
    </source>
</evidence>
<evidence type="ECO:0000256" key="17">
    <source>
        <dbReference type="ARBA" id="ARBA00023242"/>
    </source>
</evidence>
<feature type="binding site" evidence="20">
    <location>
        <position position="1258"/>
    </location>
    <ligand>
        <name>S-adenosyl-L-methionine</name>
        <dbReference type="ChEBI" id="CHEBI:59789"/>
    </ligand>
</feature>
<dbReference type="InterPro" id="IPR020598">
    <property type="entry name" value="rRNA_Ade_methylase_Trfase_N"/>
</dbReference>
<dbReference type="SMART" id="SM00485">
    <property type="entry name" value="XPGN"/>
    <property type="match status" value="1"/>
</dbReference>
<dbReference type="InterPro" id="IPR023165">
    <property type="entry name" value="rRNA_Ade_diMease-like_C"/>
</dbReference>
<dbReference type="GO" id="GO:0000160">
    <property type="term" value="P:phosphorelay signal transduction system"/>
    <property type="evidence" value="ECO:0007669"/>
    <property type="project" value="InterPro"/>
</dbReference>
<dbReference type="SUPFAM" id="SSF52172">
    <property type="entry name" value="CheY-like"/>
    <property type="match status" value="1"/>
</dbReference>
<dbReference type="PROSITE" id="PS51689">
    <property type="entry name" value="SAM_RNA_A_N6_MT"/>
    <property type="match status" value="1"/>
</dbReference>
<dbReference type="SUPFAM" id="SSF46689">
    <property type="entry name" value="Homeodomain-like"/>
    <property type="match status" value="1"/>
</dbReference>
<keyword evidence="11" id="KW-0378">Hydrolase</keyword>
<dbReference type="FunFam" id="3.40.50.150:FF:000265">
    <property type="entry name" value="rRNA adenine N(6)-methyltransferase"/>
    <property type="match status" value="1"/>
</dbReference>
<dbReference type="InterPro" id="IPR011530">
    <property type="entry name" value="rRNA_adenine_dimethylase"/>
</dbReference>
<dbReference type="PANTHER" id="PTHR11727:SF27">
    <property type="entry name" value="RIBOSOMAL RNA SMALL SUBUNIT METHYLTRANSFERASE, CHLOROPLASTIC"/>
    <property type="match status" value="1"/>
</dbReference>
<dbReference type="InterPro" id="IPR006085">
    <property type="entry name" value="XPG_DNA_repair_N"/>
</dbReference>
<dbReference type="NCBIfam" id="TIGR01557">
    <property type="entry name" value="myb_SHAQKYF"/>
    <property type="match status" value="1"/>
</dbReference>
<dbReference type="PROSITE" id="PS50110">
    <property type="entry name" value="RESPONSE_REGULATORY"/>
    <property type="match status" value="1"/>
</dbReference>
<dbReference type="InterPro" id="IPR001789">
    <property type="entry name" value="Sig_transdc_resp-reg_receiver"/>
</dbReference>
<evidence type="ECO:0000256" key="11">
    <source>
        <dbReference type="ARBA" id="ARBA00022801"/>
    </source>
</evidence>